<proteinExistence type="predicted"/>
<dbReference type="Proteomes" id="UP000027138">
    <property type="component" value="Unassembled WGS sequence"/>
</dbReference>
<keyword evidence="2" id="KW-1185">Reference proteome</keyword>
<sequence>MDKPVVLPSGPIIRSRVKKYGATMSLCIQEQVTQELHDLALNKCCVELKGTPKFLTLIEAYAEERSTPVLVDTPRLIERLLSSNCIKNQGFRVTDCLKLVVARLTDDHASRANMAPLAGRG</sequence>
<name>A0A067K2M7_JATCU</name>
<gene>
    <name evidence="1" type="ORF">JCGZ_17106</name>
</gene>
<dbReference type="AlphaFoldDB" id="A0A067K2M7"/>
<evidence type="ECO:0000313" key="2">
    <source>
        <dbReference type="Proteomes" id="UP000027138"/>
    </source>
</evidence>
<organism evidence="1 2">
    <name type="scientific">Jatropha curcas</name>
    <name type="common">Barbados nut</name>
    <dbReference type="NCBI Taxonomy" id="180498"/>
    <lineage>
        <taxon>Eukaryota</taxon>
        <taxon>Viridiplantae</taxon>
        <taxon>Streptophyta</taxon>
        <taxon>Embryophyta</taxon>
        <taxon>Tracheophyta</taxon>
        <taxon>Spermatophyta</taxon>
        <taxon>Magnoliopsida</taxon>
        <taxon>eudicotyledons</taxon>
        <taxon>Gunneridae</taxon>
        <taxon>Pentapetalae</taxon>
        <taxon>rosids</taxon>
        <taxon>fabids</taxon>
        <taxon>Malpighiales</taxon>
        <taxon>Euphorbiaceae</taxon>
        <taxon>Crotonoideae</taxon>
        <taxon>Jatropheae</taxon>
        <taxon>Jatropha</taxon>
    </lineage>
</organism>
<dbReference type="EMBL" id="KK914687">
    <property type="protein sequence ID" value="KDP30377.1"/>
    <property type="molecule type" value="Genomic_DNA"/>
</dbReference>
<reference evidence="1 2" key="1">
    <citation type="journal article" date="2014" name="PLoS ONE">
        <title>Global Analysis of Gene Expression Profiles in Physic Nut (Jatropha curcas L.) Seedlings Exposed to Salt Stress.</title>
        <authorList>
            <person name="Zhang L."/>
            <person name="Zhang C."/>
            <person name="Wu P."/>
            <person name="Chen Y."/>
            <person name="Li M."/>
            <person name="Jiang H."/>
            <person name="Wu G."/>
        </authorList>
    </citation>
    <scope>NUCLEOTIDE SEQUENCE [LARGE SCALE GENOMIC DNA]</scope>
    <source>
        <strain evidence="2">cv. GZQX0401</strain>
        <tissue evidence="1">Young leaves</tissue>
    </source>
</reference>
<accession>A0A067K2M7</accession>
<evidence type="ECO:0000313" key="1">
    <source>
        <dbReference type="EMBL" id="KDP30377.1"/>
    </source>
</evidence>
<protein>
    <submittedName>
        <fullName evidence="1">Uncharacterized protein</fullName>
    </submittedName>
</protein>